<feature type="transmembrane region" description="Helical" evidence="9">
    <location>
        <begin position="164"/>
        <end position="187"/>
    </location>
</feature>
<evidence type="ECO:0000256" key="2">
    <source>
        <dbReference type="ARBA" id="ARBA00005551"/>
    </source>
</evidence>
<feature type="transmembrane region" description="Helical" evidence="9">
    <location>
        <begin position="193"/>
        <end position="212"/>
    </location>
</feature>
<dbReference type="Gene3D" id="3.40.50.720">
    <property type="entry name" value="NAD(P)-binding Rossmann-like Domain"/>
    <property type="match status" value="1"/>
</dbReference>
<keyword evidence="7" id="KW-0406">Ion transport</keyword>
<dbReference type="GO" id="GO:1902600">
    <property type="term" value="P:proton transmembrane transport"/>
    <property type="evidence" value="ECO:0007669"/>
    <property type="project" value="InterPro"/>
</dbReference>
<dbReference type="PATRIC" id="fig|1423729.3.peg.1805"/>
<comment type="caution">
    <text evidence="11">The sequence shown here is derived from an EMBL/GenBank/DDBJ whole genome shotgun (WGS) entry which is preliminary data.</text>
</comment>
<reference evidence="11 12" key="1">
    <citation type="journal article" date="2015" name="Genome Announc.">
        <title>Expanding the biotechnology potential of lactobacilli through comparative genomics of 213 strains and associated genera.</title>
        <authorList>
            <person name="Sun Z."/>
            <person name="Harris H.M."/>
            <person name="McCann A."/>
            <person name="Guo C."/>
            <person name="Argimon S."/>
            <person name="Zhang W."/>
            <person name="Yang X."/>
            <person name="Jeffery I.B."/>
            <person name="Cooney J.C."/>
            <person name="Kagawa T.F."/>
            <person name="Liu W."/>
            <person name="Song Y."/>
            <person name="Salvetti E."/>
            <person name="Wrobel A."/>
            <person name="Rasinkangas P."/>
            <person name="Parkhill J."/>
            <person name="Rea M.C."/>
            <person name="O'Sullivan O."/>
            <person name="Ritari J."/>
            <person name="Douillard F.P."/>
            <person name="Paul Ross R."/>
            <person name="Yang R."/>
            <person name="Briner A.E."/>
            <person name="Felis G.E."/>
            <person name="de Vos W.M."/>
            <person name="Barrangou R."/>
            <person name="Klaenhammer T.R."/>
            <person name="Caufield P.W."/>
            <person name="Cui Y."/>
            <person name="Zhang H."/>
            <person name="O'Toole P.W."/>
        </authorList>
    </citation>
    <scope>NUCLEOTIDE SEQUENCE [LARGE SCALE GENOMIC DNA]</scope>
    <source>
        <strain evidence="11 12">DSM 21116</strain>
    </source>
</reference>
<dbReference type="InterPro" id="IPR006037">
    <property type="entry name" value="RCK_C"/>
</dbReference>
<comment type="similarity">
    <text evidence="2">Belongs to the monovalent cation:proton antiporter 2 (CPA2) transporter (TC 2.A.37) family.</text>
</comment>
<feature type="transmembrane region" description="Helical" evidence="9">
    <location>
        <begin position="233"/>
        <end position="266"/>
    </location>
</feature>
<evidence type="ECO:0000256" key="8">
    <source>
        <dbReference type="ARBA" id="ARBA00023136"/>
    </source>
</evidence>
<evidence type="ECO:0000313" key="12">
    <source>
        <dbReference type="Proteomes" id="UP000051131"/>
    </source>
</evidence>
<sequence length="619" mass="69110">MDISLIIVAFASLVTPLLLAKLKISTLPTAVAEIIVGIVLGKSLLNLVSETSLLSQLSTIGVIYLLFLSGLEIDFSLFTKNKNPQNTFEKRKAELESKKSSPVQIAILSYVSVVIISSLLAYFLKITGLYSNFWLSSILFSTIALGVVIAALKEKELLSNEFGQVLLLIAVLGEVIPMLELTTYASIFDGRAQSLWLISLLFLAAAVLFRRFRAFFDFFKKINKSTTQLDIRLAFFVIFCLVVIAQGVGAENILGAFVAGIVIKLLEPEEDTRAKLDSIGYGFLIPIFFIMTGAELNIPSLFSNSETLILIPVFLVGFILAKSGIFFVLKKNFNVRNDIAGTVLSSTTITLVLAVLEVAKELKAINTQQSGAFLLAAILSCIISPLIFNKLYSAKVEKQEKKQLNVIGLNLLTISVVKQLSPNWYDITFYTDDKESFRTYNSEVNAQLLPSLDSKLLTEKQIFDTDILLLGYSNYHINYDLALFAKEYGTPRVITRFENRDIMNDMGNNLKKMGIEYFNSLDATIGILRSLIETPSTLNFLNSSDSHIYEVIVHNRNFVQKRIKDLTFIDNITISRIFRNHHSIAPHGDTQLELNDHIIFTGDPESVQKIRTQIEKMNA</sequence>
<evidence type="ECO:0000313" key="11">
    <source>
        <dbReference type="EMBL" id="KRM89956.1"/>
    </source>
</evidence>
<evidence type="ECO:0000256" key="1">
    <source>
        <dbReference type="ARBA" id="ARBA00004141"/>
    </source>
</evidence>
<feature type="transmembrane region" description="Helical" evidence="9">
    <location>
        <begin position="308"/>
        <end position="327"/>
    </location>
</feature>
<dbReference type="GO" id="GO:0016020">
    <property type="term" value="C:membrane"/>
    <property type="evidence" value="ECO:0007669"/>
    <property type="project" value="UniProtKB-SubCell"/>
</dbReference>
<dbReference type="SUPFAM" id="SSF51735">
    <property type="entry name" value="NAD(P)-binding Rossmann-fold domains"/>
    <property type="match status" value="1"/>
</dbReference>
<evidence type="ECO:0000256" key="7">
    <source>
        <dbReference type="ARBA" id="ARBA00023065"/>
    </source>
</evidence>
<protein>
    <submittedName>
        <fullName evidence="11">Sodium hydrogen exchanger</fullName>
    </submittedName>
</protein>
<feature type="transmembrane region" description="Helical" evidence="9">
    <location>
        <begin position="371"/>
        <end position="388"/>
    </location>
</feature>
<dbReference type="InterPro" id="IPR038770">
    <property type="entry name" value="Na+/solute_symporter_sf"/>
</dbReference>
<feature type="transmembrane region" description="Helical" evidence="9">
    <location>
        <begin position="105"/>
        <end position="124"/>
    </location>
</feature>
<dbReference type="Pfam" id="PF00999">
    <property type="entry name" value="Na_H_Exchanger"/>
    <property type="match status" value="1"/>
</dbReference>
<keyword evidence="5 9" id="KW-0812">Transmembrane</keyword>
<dbReference type="InterPro" id="IPR036291">
    <property type="entry name" value="NAD(P)-bd_dom_sf"/>
</dbReference>
<dbReference type="PANTHER" id="PTHR43562:SF1">
    <property type="entry name" value="NA(+)_H(+) ANTIPORTER YJBQ-RELATED"/>
    <property type="match status" value="1"/>
</dbReference>
<feature type="transmembrane region" description="Helical" evidence="9">
    <location>
        <begin position="53"/>
        <end position="73"/>
    </location>
</feature>
<keyword evidence="4" id="KW-0050">Antiport</keyword>
<dbReference type="OrthoDB" id="9793589at2"/>
<organism evidence="11 12">
    <name type="scientific">Liquorilactobacillus cacaonum DSM 21116</name>
    <dbReference type="NCBI Taxonomy" id="1423729"/>
    <lineage>
        <taxon>Bacteria</taxon>
        <taxon>Bacillati</taxon>
        <taxon>Bacillota</taxon>
        <taxon>Bacilli</taxon>
        <taxon>Lactobacillales</taxon>
        <taxon>Lactobacillaceae</taxon>
        <taxon>Liquorilactobacillus</taxon>
    </lineage>
</organism>
<dbReference type="Proteomes" id="UP000051131">
    <property type="component" value="Unassembled WGS sequence"/>
</dbReference>
<dbReference type="Gene3D" id="3.30.70.1450">
    <property type="entry name" value="Regulator of K+ conductance, C-terminal domain"/>
    <property type="match status" value="1"/>
</dbReference>
<feature type="domain" description="RCK C-terminal" evidence="10">
    <location>
        <begin position="535"/>
        <end position="616"/>
    </location>
</feature>
<keyword evidence="8 9" id="KW-0472">Membrane</keyword>
<dbReference type="GO" id="GO:0015297">
    <property type="term" value="F:antiporter activity"/>
    <property type="evidence" value="ECO:0007669"/>
    <property type="project" value="UniProtKB-KW"/>
</dbReference>
<proteinExistence type="inferred from homology"/>
<dbReference type="AlphaFoldDB" id="A0A0R2CJ00"/>
<comment type="subcellular location">
    <subcellularLocation>
        <location evidence="1">Membrane</location>
        <topology evidence="1">Multi-pass membrane protein</topology>
    </subcellularLocation>
</comment>
<keyword evidence="3" id="KW-0813">Transport</keyword>
<evidence type="ECO:0000256" key="4">
    <source>
        <dbReference type="ARBA" id="ARBA00022449"/>
    </source>
</evidence>
<evidence type="ECO:0000256" key="3">
    <source>
        <dbReference type="ARBA" id="ARBA00022448"/>
    </source>
</evidence>
<keyword evidence="12" id="KW-1185">Reference proteome</keyword>
<dbReference type="InterPro" id="IPR036721">
    <property type="entry name" value="RCK_C_sf"/>
</dbReference>
<evidence type="ECO:0000259" key="10">
    <source>
        <dbReference type="PROSITE" id="PS51202"/>
    </source>
</evidence>
<name>A0A0R2CJ00_9LACO</name>
<dbReference type="SUPFAM" id="SSF116726">
    <property type="entry name" value="TrkA C-terminal domain-like"/>
    <property type="match status" value="1"/>
</dbReference>
<dbReference type="Gene3D" id="1.20.1530.20">
    <property type="match status" value="1"/>
</dbReference>
<dbReference type="Pfam" id="PF02080">
    <property type="entry name" value="TrkA_C"/>
    <property type="match status" value="1"/>
</dbReference>
<feature type="transmembrane region" description="Helical" evidence="9">
    <location>
        <begin position="130"/>
        <end position="152"/>
    </location>
</feature>
<evidence type="ECO:0000256" key="5">
    <source>
        <dbReference type="ARBA" id="ARBA00022692"/>
    </source>
</evidence>
<feature type="transmembrane region" description="Helical" evidence="9">
    <location>
        <begin position="339"/>
        <end position="359"/>
    </location>
</feature>
<dbReference type="EMBL" id="AYZE01000017">
    <property type="protein sequence ID" value="KRM89956.1"/>
    <property type="molecule type" value="Genomic_DNA"/>
</dbReference>
<dbReference type="GO" id="GO:0008324">
    <property type="term" value="F:monoatomic cation transmembrane transporter activity"/>
    <property type="evidence" value="ECO:0007669"/>
    <property type="project" value="InterPro"/>
</dbReference>
<accession>A0A0R2CJ00</accession>
<feature type="transmembrane region" description="Helical" evidence="9">
    <location>
        <begin position="278"/>
        <end position="296"/>
    </location>
</feature>
<dbReference type="InterPro" id="IPR006153">
    <property type="entry name" value="Cation/H_exchanger_TM"/>
</dbReference>
<dbReference type="GO" id="GO:0006813">
    <property type="term" value="P:potassium ion transport"/>
    <property type="evidence" value="ECO:0007669"/>
    <property type="project" value="InterPro"/>
</dbReference>
<evidence type="ECO:0000256" key="6">
    <source>
        <dbReference type="ARBA" id="ARBA00022989"/>
    </source>
</evidence>
<dbReference type="PANTHER" id="PTHR43562">
    <property type="entry name" value="NAPA-TYPE SODIUM/HYDROGEN ANTIPORTER"/>
    <property type="match status" value="1"/>
</dbReference>
<evidence type="ECO:0000256" key="9">
    <source>
        <dbReference type="SAM" id="Phobius"/>
    </source>
</evidence>
<keyword evidence="6 9" id="KW-1133">Transmembrane helix</keyword>
<dbReference type="STRING" id="1423729.FC80_GL001778"/>
<dbReference type="RefSeq" id="WP_057829814.1">
    <property type="nucleotide sequence ID" value="NZ_AYZE01000017.1"/>
</dbReference>
<gene>
    <name evidence="11" type="ORF">FC80_GL001778</name>
</gene>
<dbReference type="PROSITE" id="PS51202">
    <property type="entry name" value="RCK_C"/>
    <property type="match status" value="1"/>
</dbReference>